<gene>
    <name evidence="2" type="ORF">SAMN05192553_101118</name>
</gene>
<evidence type="ECO:0000313" key="3">
    <source>
        <dbReference type="Proteomes" id="UP000199403"/>
    </source>
</evidence>
<reference evidence="3" key="1">
    <citation type="submission" date="2016-10" db="EMBL/GenBank/DDBJ databases">
        <authorList>
            <person name="Varghese N."/>
            <person name="Submissions S."/>
        </authorList>
    </citation>
    <scope>NUCLEOTIDE SEQUENCE [LARGE SCALE GENOMIC DNA]</scope>
    <source>
        <strain evidence="3">IBRC-M 10761</strain>
    </source>
</reference>
<sequence>MKKSILLFVAFFPFSLSGFSQISTEQLALDVSKVDAENTEKLKEYIWKLHADVFGEGENKITLISEFKYDDSGALNINLVGGETTIQKKPGVRGKMQQNAIESKAEYIEKAMQYALSYTYMTKGQLLDFFDKAEVIEQNGVLIAKGKDIYVAGDELIIYIDAETKRYVSKSFSTKMNADPISGEVRYDTFKSSGVNHITTTKLDLPVENVKIEGQNKDYTIRVD</sequence>
<organism evidence="2 3">
    <name type="scientific">Cyclobacterium xiamenense</name>
    <dbReference type="NCBI Taxonomy" id="1297121"/>
    <lineage>
        <taxon>Bacteria</taxon>
        <taxon>Pseudomonadati</taxon>
        <taxon>Bacteroidota</taxon>
        <taxon>Cytophagia</taxon>
        <taxon>Cytophagales</taxon>
        <taxon>Cyclobacteriaceae</taxon>
        <taxon>Cyclobacterium</taxon>
    </lineage>
</organism>
<dbReference type="Proteomes" id="UP000199403">
    <property type="component" value="Unassembled WGS sequence"/>
</dbReference>
<dbReference type="RefSeq" id="WP_092168041.1">
    <property type="nucleotide sequence ID" value="NZ_FNZH01000001.1"/>
</dbReference>
<feature type="signal peptide" evidence="1">
    <location>
        <begin position="1"/>
        <end position="22"/>
    </location>
</feature>
<dbReference type="STRING" id="1416801.SAMN05192553_101118"/>
<evidence type="ECO:0000313" key="2">
    <source>
        <dbReference type="EMBL" id="SEI75417.1"/>
    </source>
</evidence>
<protein>
    <submittedName>
        <fullName evidence="2">Uncharacterized protein</fullName>
    </submittedName>
</protein>
<accession>A0A1H6TEA6</accession>
<evidence type="ECO:0000256" key="1">
    <source>
        <dbReference type="SAM" id="SignalP"/>
    </source>
</evidence>
<proteinExistence type="predicted"/>
<name>A0A1H6TEA6_9BACT</name>
<dbReference type="AlphaFoldDB" id="A0A1H6TEA6"/>
<dbReference type="OrthoDB" id="837845at2"/>
<dbReference type="EMBL" id="FNZH01000001">
    <property type="protein sequence ID" value="SEI75417.1"/>
    <property type="molecule type" value="Genomic_DNA"/>
</dbReference>
<keyword evidence="1" id="KW-0732">Signal</keyword>
<keyword evidence="3" id="KW-1185">Reference proteome</keyword>
<feature type="chain" id="PRO_5011622426" evidence="1">
    <location>
        <begin position="23"/>
        <end position="224"/>
    </location>
</feature>